<dbReference type="OrthoDB" id="9807767at2"/>
<feature type="site" description="Important for substrate specificity" evidence="4">
    <location>
        <position position="76"/>
    </location>
</feature>
<accession>A0A2G0CHK6</accession>
<dbReference type="SUPFAM" id="SSF52972">
    <property type="entry name" value="ITPase-like"/>
    <property type="match status" value="1"/>
</dbReference>
<protein>
    <recommendedName>
        <fullName evidence="4">dTTP/UTP pyrophosphatase</fullName>
        <shortName evidence="4">dTTPase/UTPase</shortName>
        <ecNumber evidence="4">3.6.1.9</ecNumber>
    </recommendedName>
    <alternativeName>
        <fullName evidence="4">Nucleoside triphosphate pyrophosphatase</fullName>
    </alternativeName>
    <alternativeName>
        <fullName evidence="4">Nucleotide pyrophosphatase</fullName>
        <shortName evidence="4">Nucleotide PPase</shortName>
    </alternativeName>
</protein>
<comment type="caution">
    <text evidence="5">The sequence shown here is derived from an EMBL/GenBank/DDBJ whole genome shotgun (WGS) entry which is preliminary data.</text>
</comment>
<dbReference type="Proteomes" id="UP000226437">
    <property type="component" value="Unassembled WGS sequence"/>
</dbReference>
<evidence type="ECO:0000313" key="6">
    <source>
        <dbReference type="Proteomes" id="UP000226437"/>
    </source>
</evidence>
<name>A0A2G0CHK6_9BACT</name>
<comment type="similarity">
    <text evidence="4">Belongs to the Maf family. YhdE subfamily.</text>
</comment>
<sequence>MLPPDLKLILASKSPRRSYLLEQAGIPFTIRTAEVEEIYPPETPVLEVAPYLARLKAEAADHLLESDREVLLTADSVVILDNEIFGKPRDRQDAIATIGRLSGQRHTVVTGCCLRSRHKQIVFSGIAQVYMHDIAPTEIEAYVDRYQPYDKAGAYAIQEWIGLAKIRRIEGTYPTIMGLPVDLVYERLLNF</sequence>
<comment type="catalytic activity">
    <reaction evidence="4">
        <text>UTP + H2O = UMP + diphosphate + H(+)</text>
        <dbReference type="Rhea" id="RHEA:29395"/>
        <dbReference type="ChEBI" id="CHEBI:15377"/>
        <dbReference type="ChEBI" id="CHEBI:15378"/>
        <dbReference type="ChEBI" id="CHEBI:33019"/>
        <dbReference type="ChEBI" id="CHEBI:46398"/>
        <dbReference type="ChEBI" id="CHEBI:57865"/>
        <dbReference type="EC" id="3.6.1.9"/>
    </reaction>
</comment>
<proteinExistence type="inferred from homology"/>
<dbReference type="InterPro" id="IPR003697">
    <property type="entry name" value="Maf-like"/>
</dbReference>
<evidence type="ECO:0000256" key="3">
    <source>
        <dbReference type="ARBA" id="ARBA00023080"/>
    </source>
</evidence>
<dbReference type="CDD" id="cd00555">
    <property type="entry name" value="Maf"/>
    <property type="match status" value="1"/>
</dbReference>
<comment type="caution">
    <text evidence="4">Lacks conserved residue(s) required for the propagation of feature annotation.</text>
</comment>
<dbReference type="GO" id="GO:0036221">
    <property type="term" value="F:UTP diphosphatase activity"/>
    <property type="evidence" value="ECO:0007669"/>
    <property type="project" value="RHEA"/>
</dbReference>
<dbReference type="Gene3D" id="3.90.950.10">
    <property type="match status" value="1"/>
</dbReference>
<comment type="cofactor">
    <cofactor evidence="1 4">
        <name>a divalent metal cation</name>
        <dbReference type="ChEBI" id="CHEBI:60240"/>
    </cofactor>
</comment>
<keyword evidence="4" id="KW-0963">Cytoplasm</keyword>
<evidence type="ECO:0000313" key="5">
    <source>
        <dbReference type="EMBL" id="PHK99463.1"/>
    </source>
</evidence>
<dbReference type="GO" id="GO:0036218">
    <property type="term" value="F:dTTP diphosphatase activity"/>
    <property type="evidence" value="ECO:0007669"/>
    <property type="project" value="RHEA"/>
</dbReference>
<evidence type="ECO:0000256" key="2">
    <source>
        <dbReference type="ARBA" id="ARBA00022801"/>
    </source>
</evidence>
<evidence type="ECO:0000256" key="4">
    <source>
        <dbReference type="HAMAP-Rule" id="MF_00528"/>
    </source>
</evidence>
<keyword evidence="6" id="KW-1185">Reference proteome</keyword>
<evidence type="ECO:0000256" key="1">
    <source>
        <dbReference type="ARBA" id="ARBA00001968"/>
    </source>
</evidence>
<dbReference type="PANTHER" id="PTHR43213:SF5">
    <property type="entry name" value="BIFUNCTIONAL DTTP_UTP PYROPHOSPHATASE_METHYLTRANSFERASE PROTEIN-RELATED"/>
    <property type="match status" value="1"/>
</dbReference>
<dbReference type="EMBL" id="PDLO01000002">
    <property type="protein sequence ID" value="PHK99463.1"/>
    <property type="molecule type" value="Genomic_DNA"/>
</dbReference>
<organism evidence="5 6">
    <name type="scientific">Neolewinella marina</name>
    <dbReference type="NCBI Taxonomy" id="438751"/>
    <lineage>
        <taxon>Bacteria</taxon>
        <taxon>Pseudomonadati</taxon>
        <taxon>Bacteroidota</taxon>
        <taxon>Saprospiria</taxon>
        <taxon>Saprospirales</taxon>
        <taxon>Lewinellaceae</taxon>
        <taxon>Neolewinella</taxon>
    </lineage>
</organism>
<keyword evidence="2 4" id="KW-0378">Hydrolase</keyword>
<dbReference type="Pfam" id="PF02545">
    <property type="entry name" value="Maf"/>
    <property type="match status" value="1"/>
</dbReference>
<comment type="subcellular location">
    <subcellularLocation>
        <location evidence="4">Cytoplasm</location>
    </subcellularLocation>
</comment>
<keyword evidence="3 4" id="KW-0546">Nucleotide metabolism</keyword>
<dbReference type="PIRSF" id="PIRSF006305">
    <property type="entry name" value="Maf"/>
    <property type="match status" value="1"/>
</dbReference>
<dbReference type="EC" id="3.6.1.9" evidence="4"/>
<feature type="active site" description="Proton acceptor" evidence="4">
    <location>
        <position position="75"/>
    </location>
</feature>
<feature type="site" description="Important for substrate specificity" evidence="4">
    <location>
        <position position="16"/>
    </location>
</feature>
<dbReference type="NCBIfam" id="TIGR00172">
    <property type="entry name" value="maf"/>
    <property type="match status" value="1"/>
</dbReference>
<reference evidence="5 6" key="1">
    <citation type="submission" date="2017-10" db="EMBL/GenBank/DDBJ databases">
        <title>The draft genome sequence of Lewinella marina KCTC 32374.</title>
        <authorList>
            <person name="Wang K."/>
        </authorList>
    </citation>
    <scope>NUCLEOTIDE SEQUENCE [LARGE SCALE GENOMIC DNA]</scope>
    <source>
        <strain evidence="5 6">MKG-38</strain>
    </source>
</reference>
<dbReference type="InterPro" id="IPR029001">
    <property type="entry name" value="ITPase-like_fam"/>
</dbReference>
<gene>
    <name evidence="5" type="primary">maf</name>
    <name evidence="5" type="ORF">CGL56_06175</name>
</gene>
<dbReference type="PANTHER" id="PTHR43213">
    <property type="entry name" value="BIFUNCTIONAL DTTP/UTP PYROPHOSPHATASE/METHYLTRANSFERASE PROTEIN-RELATED"/>
    <property type="match status" value="1"/>
</dbReference>
<dbReference type="AlphaFoldDB" id="A0A2G0CHK6"/>
<dbReference type="GO" id="GO:0009117">
    <property type="term" value="P:nucleotide metabolic process"/>
    <property type="evidence" value="ECO:0007669"/>
    <property type="project" value="UniProtKB-KW"/>
</dbReference>
<comment type="function">
    <text evidence="4">Nucleoside triphosphate pyrophosphatase that hydrolyzes dTTP and UTP. May have a dual role in cell division arrest and in preventing the incorporation of modified nucleotides into cellular nucleic acids.</text>
</comment>
<feature type="site" description="Important for substrate specificity" evidence="4">
    <location>
        <position position="158"/>
    </location>
</feature>
<dbReference type="GO" id="GO:0005737">
    <property type="term" value="C:cytoplasm"/>
    <property type="evidence" value="ECO:0007669"/>
    <property type="project" value="UniProtKB-SubCell"/>
</dbReference>
<dbReference type="HAMAP" id="MF_00528">
    <property type="entry name" value="Maf"/>
    <property type="match status" value="1"/>
</dbReference>
<comment type="catalytic activity">
    <reaction evidence="4">
        <text>dTTP + H2O = dTMP + diphosphate + H(+)</text>
        <dbReference type="Rhea" id="RHEA:28534"/>
        <dbReference type="ChEBI" id="CHEBI:15377"/>
        <dbReference type="ChEBI" id="CHEBI:15378"/>
        <dbReference type="ChEBI" id="CHEBI:33019"/>
        <dbReference type="ChEBI" id="CHEBI:37568"/>
        <dbReference type="ChEBI" id="CHEBI:63528"/>
        <dbReference type="EC" id="3.6.1.9"/>
    </reaction>
</comment>